<evidence type="ECO:0000313" key="1">
    <source>
        <dbReference type="EMBL" id="GAI12764.1"/>
    </source>
</evidence>
<sequence>QKITNLGPSSNYSNWELATSDCAGPCAIAAYGAKVYIFYRKTDNTIRKLYSHNYGVDWTNAELSTYQDATSMAAAWWGTSNIVVCFIANSVITNCELNAIVLDTSDQTKSEYPHSEPLTNGLWDIYGLGATFDTNKMCIIFAAGKNDGYNGPGGLSEYVPYVHVITSATNRP</sequence>
<feature type="non-terminal residue" evidence="1">
    <location>
        <position position="1"/>
    </location>
</feature>
<gene>
    <name evidence="1" type="ORF">S06H3_15805</name>
</gene>
<reference evidence="1" key="1">
    <citation type="journal article" date="2014" name="Front. Microbiol.">
        <title>High frequency of phylogenetically diverse reductive dehalogenase-homologous genes in deep subseafloor sedimentary metagenomes.</title>
        <authorList>
            <person name="Kawai M."/>
            <person name="Futagami T."/>
            <person name="Toyoda A."/>
            <person name="Takaki Y."/>
            <person name="Nishi S."/>
            <person name="Hori S."/>
            <person name="Arai W."/>
            <person name="Tsubouchi T."/>
            <person name="Morono Y."/>
            <person name="Uchiyama I."/>
            <person name="Ito T."/>
            <person name="Fujiyama A."/>
            <person name="Inagaki F."/>
            <person name="Takami H."/>
        </authorList>
    </citation>
    <scope>NUCLEOTIDE SEQUENCE</scope>
    <source>
        <strain evidence="1">Expedition CK06-06</strain>
    </source>
</reference>
<organism evidence="1">
    <name type="scientific">marine sediment metagenome</name>
    <dbReference type="NCBI Taxonomy" id="412755"/>
    <lineage>
        <taxon>unclassified sequences</taxon>
        <taxon>metagenomes</taxon>
        <taxon>ecological metagenomes</taxon>
    </lineage>
</organism>
<dbReference type="AlphaFoldDB" id="X1N2E1"/>
<evidence type="ECO:0008006" key="2">
    <source>
        <dbReference type="Google" id="ProtNLM"/>
    </source>
</evidence>
<name>X1N2E1_9ZZZZ</name>
<accession>X1N2E1</accession>
<dbReference type="EMBL" id="BARV01007789">
    <property type="protein sequence ID" value="GAI12764.1"/>
    <property type="molecule type" value="Genomic_DNA"/>
</dbReference>
<protein>
    <recommendedName>
        <fullName evidence="2">Fucose-specific lectin</fullName>
    </recommendedName>
</protein>
<dbReference type="Gene3D" id="2.120.10.70">
    <property type="entry name" value="Fucose-specific lectin"/>
    <property type="match status" value="1"/>
</dbReference>
<proteinExistence type="predicted"/>
<comment type="caution">
    <text evidence="1">The sequence shown here is derived from an EMBL/GenBank/DDBJ whole genome shotgun (WGS) entry which is preliminary data.</text>
</comment>